<dbReference type="EMBL" id="CM002925">
    <property type="protein sequence ID" value="KGN53964.1"/>
    <property type="molecule type" value="Genomic_DNA"/>
</dbReference>
<reference evidence="2 3" key="3">
    <citation type="journal article" date="2010" name="BMC Genomics">
        <title>Transcriptome sequencing and comparative analysis of cucumber flowers with different sex types.</title>
        <authorList>
            <person name="Guo S."/>
            <person name="Zheng Y."/>
            <person name="Joung J.G."/>
            <person name="Liu S."/>
            <person name="Zhang Z."/>
            <person name="Crasta O.R."/>
            <person name="Sobral B.W."/>
            <person name="Xu Y."/>
            <person name="Huang S."/>
            <person name="Fei Z."/>
        </authorList>
    </citation>
    <scope>NUCLEOTIDE SEQUENCE [LARGE SCALE GENOMIC DNA]</scope>
    <source>
        <strain evidence="3">cv. 9930</strain>
    </source>
</reference>
<name>A0A0A0KYR5_CUCSA</name>
<sequence>MEGNFNCHGTTIMNLTNIALRPAMVESTLALYDPPLSTSTLTATPIRTDPNSRPKNGGE</sequence>
<proteinExistence type="predicted"/>
<organism evidence="2 3">
    <name type="scientific">Cucumis sativus</name>
    <name type="common">Cucumber</name>
    <dbReference type="NCBI Taxonomy" id="3659"/>
    <lineage>
        <taxon>Eukaryota</taxon>
        <taxon>Viridiplantae</taxon>
        <taxon>Streptophyta</taxon>
        <taxon>Embryophyta</taxon>
        <taxon>Tracheophyta</taxon>
        <taxon>Spermatophyta</taxon>
        <taxon>Magnoliopsida</taxon>
        <taxon>eudicotyledons</taxon>
        <taxon>Gunneridae</taxon>
        <taxon>Pentapetalae</taxon>
        <taxon>rosids</taxon>
        <taxon>fabids</taxon>
        <taxon>Cucurbitales</taxon>
        <taxon>Cucurbitaceae</taxon>
        <taxon>Benincaseae</taxon>
        <taxon>Cucumis</taxon>
    </lineage>
</organism>
<reference evidence="2 3" key="2">
    <citation type="journal article" date="2009" name="PLoS ONE">
        <title>An integrated genetic and cytogenetic map of the cucumber genome.</title>
        <authorList>
            <person name="Ren Y."/>
            <person name="Zhang Z."/>
            <person name="Liu J."/>
            <person name="Staub J.E."/>
            <person name="Han Y."/>
            <person name="Cheng Z."/>
            <person name="Li X."/>
            <person name="Lu J."/>
            <person name="Miao H."/>
            <person name="Kang H."/>
            <person name="Xie B."/>
            <person name="Gu X."/>
            <person name="Wang X."/>
            <person name="Du Y."/>
            <person name="Jin W."/>
            <person name="Huang S."/>
        </authorList>
    </citation>
    <scope>NUCLEOTIDE SEQUENCE [LARGE SCALE GENOMIC DNA]</scope>
    <source>
        <strain evidence="3">cv. 9930</strain>
    </source>
</reference>
<feature type="compositionally biased region" description="Low complexity" evidence="1">
    <location>
        <begin position="35"/>
        <end position="45"/>
    </location>
</feature>
<reference evidence="2 3" key="1">
    <citation type="journal article" date="2009" name="Nat. Genet.">
        <title>The genome of the cucumber, Cucumis sativus L.</title>
        <authorList>
            <person name="Huang S."/>
            <person name="Li R."/>
            <person name="Zhang Z."/>
            <person name="Li L."/>
            <person name="Gu X."/>
            <person name="Fan W."/>
            <person name="Lucas W.J."/>
            <person name="Wang X."/>
            <person name="Xie B."/>
            <person name="Ni P."/>
            <person name="Ren Y."/>
            <person name="Zhu H."/>
            <person name="Li J."/>
            <person name="Lin K."/>
            <person name="Jin W."/>
            <person name="Fei Z."/>
            <person name="Li G."/>
            <person name="Staub J."/>
            <person name="Kilian A."/>
            <person name="van der Vossen E.A."/>
            <person name="Wu Y."/>
            <person name="Guo J."/>
            <person name="He J."/>
            <person name="Jia Z."/>
            <person name="Ren Y."/>
            <person name="Tian G."/>
            <person name="Lu Y."/>
            <person name="Ruan J."/>
            <person name="Qian W."/>
            <person name="Wang M."/>
            <person name="Huang Q."/>
            <person name="Li B."/>
            <person name="Xuan Z."/>
            <person name="Cao J."/>
            <person name="Asan"/>
            <person name="Wu Z."/>
            <person name="Zhang J."/>
            <person name="Cai Q."/>
            <person name="Bai Y."/>
            <person name="Zhao B."/>
            <person name="Han Y."/>
            <person name="Li Y."/>
            <person name="Li X."/>
            <person name="Wang S."/>
            <person name="Shi Q."/>
            <person name="Liu S."/>
            <person name="Cho W.K."/>
            <person name="Kim J.Y."/>
            <person name="Xu Y."/>
            <person name="Heller-Uszynska K."/>
            <person name="Miao H."/>
            <person name="Cheng Z."/>
            <person name="Zhang S."/>
            <person name="Wu J."/>
            <person name="Yang Y."/>
            <person name="Kang H."/>
            <person name="Li M."/>
            <person name="Liang H."/>
            <person name="Ren X."/>
            <person name="Shi Z."/>
            <person name="Wen M."/>
            <person name="Jian M."/>
            <person name="Yang H."/>
            <person name="Zhang G."/>
            <person name="Yang Z."/>
            <person name="Chen R."/>
            <person name="Liu S."/>
            <person name="Li J."/>
            <person name="Ma L."/>
            <person name="Liu H."/>
            <person name="Zhou Y."/>
            <person name="Zhao J."/>
            <person name="Fang X."/>
            <person name="Li G."/>
            <person name="Fang L."/>
            <person name="Li Y."/>
            <person name="Liu D."/>
            <person name="Zheng H."/>
            <person name="Zhang Y."/>
            <person name="Qin N."/>
            <person name="Li Z."/>
            <person name="Yang G."/>
            <person name="Yang S."/>
            <person name="Bolund L."/>
            <person name="Kristiansen K."/>
            <person name="Zheng H."/>
            <person name="Li S."/>
            <person name="Zhang X."/>
            <person name="Yang H."/>
            <person name="Wang J."/>
            <person name="Sun R."/>
            <person name="Zhang B."/>
            <person name="Jiang S."/>
            <person name="Wang J."/>
            <person name="Du Y."/>
            <person name="Li S."/>
        </authorList>
    </citation>
    <scope>NUCLEOTIDE SEQUENCE [LARGE SCALE GENOMIC DNA]</scope>
    <source>
        <strain evidence="3">cv. 9930</strain>
    </source>
</reference>
<evidence type="ECO:0000256" key="1">
    <source>
        <dbReference type="SAM" id="MobiDB-lite"/>
    </source>
</evidence>
<gene>
    <name evidence="2" type="ORF">Csa_4G194810</name>
</gene>
<keyword evidence="3" id="KW-1185">Reference proteome</keyword>
<feature type="region of interest" description="Disordered" evidence="1">
    <location>
        <begin position="35"/>
        <end position="59"/>
    </location>
</feature>
<dbReference type="Gramene" id="KGN53964">
    <property type="protein sequence ID" value="KGN53964"/>
    <property type="gene ID" value="Csa_4G194810"/>
</dbReference>
<evidence type="ECO:0000313" key="2">
    <source>
        <dbReference type="EMBL" id="KGN53964.1"/>
    </source>
</evidence>
<evidence type="ECO:0000313" key="3">
    <source>
        <dbReference type="Proteomes" id="UP000029981"/>
    </source>
</evidence>
<feature type="compositionally biased region" description="Basic and acidic residues" evidence="1">
    <location>
        <begin position="50"/>
        <end position="59"/>
    </location>
</feature>
<reference evidence="2 3" key="4">
    <citation type="journal article" date="2011" name="BMC Genomics">
        <title>RNA-Seq improves annotation of protein-coding genes in the cucumber genome.</title>
        <authorList>
            <person name="Li Z."/>
            <person name="Zhang Z."/>
            <person name="Yan P."/>
            <person name="Huang S."/>
            <person name="Fei Z."/>
            <person name="Lin K."/>
        </authorList>
    </citation>
    <scope>NUCLEOTIDE SEQUENCE [LARGE SCALE GENOMIC DNA]</scope>
    <source>
        <strain evidence="3">cv. 9930</strain>
    </source>
</reference>
<dbReference type="Proteomes" id="UP000029981">
    <property type="component" value="Chromosome 4"/>
</dbReference>
<protein>
    <submittedName>
        <fullName evidence="2">Uncharacterized protein</fullName>
    </submittedName>
</protein>
<dbReference type="AlphaFoldDB" id="A0A0A0KYR5"/>
<accession>A0A0A0KYR5</accession>